<sequence>MLQRRRGRGRLTLLLELLAESAADAGRAGRVDGHEGGVDAAFLLERPEYLAAAVLDGLLRHPGRVGHVLERRHAILLRKHLRRGTFSQRGRSVAQRRVGRRRGVIVDDQLRRFQVPRRRGVIRRNVSR</sequence>
<reference evidence="2" key="1">
    <citation type="submission" date="2021-05" db="EMBL/GenBank/DDBJ databases">
        <authorList>
            <person name="Alioto T."/>
            <person name="Alioto T."/>
            <person name="Gomez Garrido J."/>
        </authorList>
    </citation>
    <scope>NUCLEOTIDE SEQUENCE</scope>
</reference>
<keyword evidence="1" id="KW-0732">Signal</keyword>
<accession>A0A8D8A4W5</accession>
<name>A0A8D8A4W5_CULPI</name>
<proteinExistence type="predicted"/>
<feature type="signal peptide" evidence="1">
    <location>
        <begin position="1"/>
        <end position="23"/>
    </location>
</feature>
<dbReference type="EMBL" id="HBUE01015429">
    <property type="protein sequence ID" value="CAG6450323.1"/>
    <property type="molecule type" value="Transcribed_RNA"/>
</dbReference>
<feature type="chain" id="PRO_5034282933" evidence="1">
    <location>
        <begin position="24"/>
        <end position="128"/>
    </location>
</feature>
<dbReference type="AlphaFoldDB" id="A0A8D8A4W5"/>
<evidence type="ECO:0000256" key="1">
    <source>
        <dbReference type="SAM" id="SignalP"/>
    </source>
</evidence>
<organism evidence="2">
    <name type="scientific">Culex pipiens</name>
    <name type="common">House mosquito</name>
    <dbReference type="NCBI Taxonomy" id="7175"/>
    <lineage>
        <taxon>Eukaryota</taxon>
        <taxon>Metazoa</taxon>
        <taxon>Ecdysozoa</taxon>
        <taxon>Arthropoda</taxon>
        <taxon>Hexapoda</taxon>
        <taxon>Insecta</taxon>
        <taxon>Pterygota</taxon>
        <taxon>Neoptera</taxon>
        <taxon>Endopterygota</taxon>
        <taxon>Diptera</taxon>
        <taxon>Nematocera</taxon>
        <taxon>Culicoidea</taxon>
        <taxon>Culicidae</taxon>
        <taxon>Culicinae</taxon>
        <taxon>Culicini</taxon>
        <taxon>Culex</taxon>
        <taxon>Culex</taxon>
    </lineage>
</organism>
<protein>
    <submittedName>
        <fullName evidence="2">(northern house mosquito) hypothetical protein</fullName>
    </submittedName>
</protein>
<evidence type="ECO:0000313" key="2">
    <source>
        <dbReference type="EMBL" id="CAG6450323.1"/>
    </source>
</evidence>